<feature type="compositionally biased region" description="Acidic residues" evidence="6">
    <location>
        <begin position="1075"/>
        <end position="1089"/>
    </location>
</feature>
<dbReference type="InterPro" id="IPR022409">
    <property type="entry name" value="PKD/Chitinase_dom"/>
</dbReference>
<dbReference type="InterPro" id="IPR035986">
    <property type="entry name" value="PKD_dom_sf"/>
</dbReference>
<evidence type="ECO:0000256" key="2">
    <source>
        <dbReference type="ARBA" id="ARBA00010818"/>
    </source>
</evidence>
<evidence type="ECO:0000256" key="6">
    <source>
        <dbReference type="SAM" id="MobiDB-lite"/>
    </source>
</evidence>
<dbReference type="PANTHER" id="PTHR12106">
    <property type="entry name" value="SORTILIN RELATED"/>
    <property type="match status" value="1"/>
</dbReference>
<dbReference type="Gene3D" id="2.10.70.80">
    <property type="match status" value="1"/>
</dbReference>
<keyword evidence="5" id="KW-0325">Glycoprotein</keyword>
<comment type="caution">
    <text evidence="10">The sequence shown here is derived from an EMBL/GenBank/DDBJ whole genome shotgun (WGS) entry which is preliminary data.</text>
</comment>
<organism evidence="10 11">
    <name type="scientific">Ridgeia piscesae</name>
    <name type="common">Tubeworm</name>
    <dbReference type="NCBI Taxonomy" id="27915"/>
    <lineage>
        <taxon>Eukaryota</taxon>
        <taxon>Metazoa</taxon>
        <taxon>Spiralia</taxon>
        <taxon>Lophotrochozoa</taxon>
        <taxon>Annelida</taxon>
        <taxon>Polychaeta</taxon>
        <taxon>Sedentaria</taxon>
        <taxon>Canalipalpata</taxon>
        <taxon>Sabellida</taxon>
        <taxon>Siboglinidae</taxon>
        <taxon>Ridgeia</taxon>
    </lineage>
</organism>
<dbReference type="Pfam" id="PF00801">
    <property type="entry name" value="PKD"/>
    <property type="match status" value="2"/>
</dbReference>
<name>A0AAD9PAI7_RIDPI</name>
<evidence type="ECO:0000256" key="5">
    <source>
        <dbReference type="ARBA" id="ARBA00023180"/>
    </source>
</evidence>
<dbReference type="GO" id="GO:0016020">
    <property type="term" value="C:membrane"/>
    <property type="evidence" value="ECO:0007669"/>
    <property type="project" value="UniProtKB-SubCell"/>
</dbReference>
<keyword evidence="8" id="KW-0732">Signal</keyword>
<feature type="region of interest" description="Disordered" evidence="6">
    <location>
        <begin position="1067"/>
        <end position="1107"/>
    </location>
</feature>
<evidence type="ECO:0000256" key="7">
    <source>
        <dbReference type="SAM" id="Phobius"/>
    </source>
</evidence>
<dbReference type="InterPro" id="IPR013783">
    <property type="entry name" value="Ig-like_fold"/>
</dbReference>
<dbReference type="SUPFAM" id="SSF49299">
    <property type="entry name" value="PKD domain"/>
    <property type="match status" value="2"/>
</dbReference>
<dbReference type="Gene3D" id="3.30.60.270">
    <property type="match status" value="1"/>
</dbReference>
<protein>
    <recommendedName>
        <fullName evidence="9">PKD domain-containing protein</fullName>
    </recommendedName>
</protein>
<dbReference type="PROSITE" id="PS50093">
    <property type="entry name" value="PKD"/>
    <property type="match status" value="2"/>
</dbReference>
<dbReference type="InterPro" id="IPR006581">
    <property type="entry name" value="VPS10"/>
</dbReference>
<comment type="similarity">
    <text evidence="2">Belongs to the VPS10-related sortilin family. SORCS subfamily.</text>
</comment>
<keyword evidence="3" id="KW-0677">Repeat</keyword>
<feature type="domain" description="PKD" evidence="9">
    <location>
        <begin position="848"/>
        <end position="893"/>
    </location>
</feature>
<dbReference type="CDD" id="cd00146">
    <property type="entry name" value="PKD"/>
    <property type="match status" value="2"/>
</dbReference>
<dbReference type="PANTHER" id="PTHR12106:SF47">
    <property type="entry name" value="VPS10 DOMAIN-CONTAINING RECEPTOR SORCS3-LIKE"/>
    <property type="match status" value="1"/>
</dbReference>
<gene>
    <name evidence="10" type="ORF">NP493_58g06037</name>
</gene>
<evidence type="ECO:0000259" key="9">
    <source>
        <dbReference type="PROSITE" id="PS50093"/>
    </source>
</evidence>
<keyword evidence="7" id="KW-1133">Transmembrane helix</keyword>
<evidence type="ECO:0000256" key="4">
    <source>
        <dbReference type="ARBA" id="ARBA00023136"/>
    </source>
</evidence>
<dbReference type="GO" id="GO:0005794">
    <property type="term" value="C:Golgi apparatus"/>
    <property type="evidence" value="ECO:0007669"/>
    <property type="project" value="TreeGrafter"/>
</dbReference>
<feature type="chain" id="PRO_5042245238" description="PKD domain-containing protein" evidence="8">
    <location>
        <begin position="26"/>
        <end position="1107"/>
    </location>
</feature>
<dbReference type="SMART" id="SM00089">
    <property type="entry name" value="PKD"/>
    <property type="match status" value="2"/>
</dbReference>
<reference evidence="10" key="1">
    <citation type="journal article" date="2023" name="Mol. Biol. Evol.">
        <title>Third-Generation Sequencing Reveals the Adaptive Role of the Epigenome in Three Deep-Sea Polychaetes.</title>
        <authorList>
            <person name="Perez M."/>
            <person name="Aroh O."/>
            <person name="Sun Y."/>
            <person name="Lan Y."/>
            <person name="Juniper S.K."/>
            <person name="Young C.R."/>
            <person name="Angers B."/>
            <person name="Qian P.Y."/>
        </authorList>
    </citation>
    <scope>NUCLEOTIDE SEQUENCE</scope>
    <source>
        <strain evidence="10">R07B-5</strain>
    </source>
</reference>
<dbReference type="InterPro" id="IPR050310">
    <property type="entry name" value="VPS10-sortilin"/>
</dbReference>
<dbReference type="InterPro" id="IPR031778">
    <property type="entry name" value="Sortilin_N"/>
</dbReference>
<dbReference type="AlphaFoldDB" id="A0AAD9PAI7"/>
<feature type="transmembrane region" description="Helical" evidence="7">
    <location>
        <begin position="1027"/>
        <end position="1050"/>
    </location>
</feature>
<dbReference type="InterPro" id="IPR031777">
    <property type="entry name" value="Sortilin_C"/>
</dbReference>
<feature type="domain" description="PKD" evidence="9">
    <location>
        <begin position="743"/>
        <end position="815"/>
    </location>
</feature>
<evidence type="ECO:0000256" key="8">
    <source>
        <dbReference type="SAM" id="SignalP"/>
    </source>
</evidence>
<dbReference type="InterPro" id="IPR015943">
    <property type="entry name" value="WD40/YVTN_repeat-like_dom_sf"/>
</dbReference>
<evidence type="ECO:0000256" key="3">
    <source>
        <dbReference type="ARBA" id="ARBA00022737"/>
    </source>
</evidence>
<dbReference type="SMART" id="SM00602">
    <property type="entry name" value="VPS10"/>
    <property type="match status" value="1"/>
</dbReference>
<keyword evidence="11" id="KW-1185">Reference proteome</keyword>
<accession>A0AAD9PAI7</accession>
<dbReference type="Gene3D" id="2.60.40.10">
    <property type="entry name" value="Immunoglobulins"/>
    <property type="match status" value="2"/>
</dbReference>
<dbReference type="Pfam" id="PF15901">
    <property type="entry name" value="Sortilin_C"/>
    <property type="match status" value="1"/>
</dbReference>
<dbReference type="SUPFAM" id="SSF110296">
    <property type="entry name" value="Oligoxyloglucan reducing end-specific cellobiohydrolase"/>
    <property type="match status" value="1"/>
</dbReference>
<sequence>MTTFTKYVLLLLSCGCFLCQFTVEGKVFSRSLFAKEHQHISLDAGDHEDTEFALGSLNKKIQEATEQNRKRRSAKQPSITRAILPDSDRRHNEAIVHWSGKNSTTMFILTRQHFGLDGDVTSSSLYRSTNYGSSFERVTSLPKDALIHYFFVCPNNANQLLFTDRANKTLYITTDEAKTFSSTELDFSPDRFVFHPSLENTVLGYAYDTQSLYASDDLGLTWTLVNKFVNSRFYWAVNGVDKDPSVIHMEVQDASLGGYVYVACAQPYCKDVTVDKSLGTIDYDTLLLSDEYIFVQKTTQFASHLYVSFRRSKFQRAYFPRKYHPKDFSIVSTDDQQVFIAGNHRSGVVNLYVSDTTGHFYVSSLERVLALKLNDGTFHADLYEVRGMKGTYIVNQQTRTQKHIRTLITFDQGGVWSPIPAPQKDYKGNKLECKQVNCSLHLHMKLSSFYFGIPIILSEDNAPGLIMAQGVMGSFLTPHKSSLFLSRDGGISWTLQFDGNHTHNILDQGGAMVAIKEQTHNLVNTILYSCTEGATWQKYTFTAGNFFVDGVLNEPGINTLIVSIFGRLAKNASWTIIKVDFSTVLSSQCGLGDYENWTPTDQHVSGKCILGQKLTYKRRRQMTECCNGKDYEKAVSTTLCTCTKDDYVCDYGYEQQGSKCVAAKWFDASVPLVNCPEGKSYNKTKGYRKVAADKCITDKKDFVKTYRPTTVKCPVVKPGGLDVTMSSKQAAVPKKPVVFHLTQETGSKISTNYRWDFSSEITNDKVSFKGFEKARNFTKSFENRGLHTVTVTAKNSQGSAKTSLTFMVEDKIRGLYVVTPHGAQVNRKVEFDLEIISDSYDAMGMGHVHFIWTFGDESPSFKPLLTWESHVTHVYTAARNYSVSVEAVNGVSSYFWTFTLPVYEKLVTVQLVFAEDNDNVMVKEDTPMWRRMLDDALRRALADRMFVSEQKLEVVTVRLSPLTVDVSILPSSFNTQMSQLAAQLVAATTSGSVVLTLDPRLFGISNITAVSAAIVSDLSPHKGRSYIALYICLPILLIAVFISVLIGIYYKKKLTSLRRYRILGEPGGPDSLLDGTDDDDDDPLLDSELSETGHRLALNEDTDDPLG</sequence>
<evidence type="ECO:0000313" key="10">
    <source>
        <dbReference type="EMBL" id="KAK2191164.1"/>
    </source>
</evidence>
<dbReference type="EMBL" id="JAODUO010000058">
    <property type="protein sequence ID" value="KAK2191164.1"/>
    <property type="molecule type" value="Genomic_DNA"/>
</dbReference>
<dbReference type="GO" id="GO:0006892">
    <property type="term" value="P:post-Golgi vesicle-mediated transport"/>
    <property type="evidence" value="ECO:0007669"/>
    <property type="project" value="TreeGrafter"/>
</dbReference>
<feature type="signal peptide" evidence="8">
    <location>
        <begin position="1"/>
        <end position="25"/>
    </location>
</feature>
<keyword evidence="4 7" id="KW-0472">Membrane</keyword>
<dbReference type="Gene3D" id="2.130.10.10">
    <property type="entry name" value="YVTN repeat-like/Quinoprotein amine dehydrogenase"/>
    <property type="match status" value="1"/>
</dbReference>
<keyword evidence="7" id="KW-0812">Transmembrane</keyword>
<evidence type="ECO:0000313" key="11">
    <source>
        <dbReference type="Proteomes" id="UP001209878"/>
    </source>
</evidence>
<dbReference type="Pfam" id="PF15902">
    <property type="entry name" value="Sortilin-Vps10"/>
    <property type="match status" value="1"/>
</dbReference>
<proteinExistence type="inferred from homology"/>
<dbReference type="InterPro" id="IPR000601">
    <property type="entry name" value="PKD_dom"/>
</dbReference>
<comment type="subcellular location">
    <subcellularLocation>
        <location evidence="1">Membrane</location>
        <topology evidence="1">Single-pass type I membrane protein</topology>
    </subcellularLocation>
</comment>
<evidence type="ECO:0000256" key="1">
    <source>
        <dbReference type="ARBA" id="ARBA00004479"/>
    </source>
</evidence>
<dbReference type="Proteomes" id="UP001209878">
    <property type="component" value="Unassembled WGS sequence"/>
</dbReference>